<keyword evidence="2" id="KW-0732">Signal</keyword>
<dbReference type="RefSeq" id="WP_122349013.1">
    <property type="nucleotide sequence ID" value="NZ_JAFKPQ010000002.1"/>
</dbReference>
<accession>A0A412YJV3</accession>
<comment type="caution">
    <text evidence="3">The sequence shown here is derived from an EMBL/GenBank/DDBJ whole genome shotgun (WGS) entry which is preliminary data.</text>
</comment>
<dbReference type="EMBL" id="QRZH01000003">
    <property type="protein sequence ID" value="RGV57674.1"/>
    <property type="molecule type" value="Genomic_DNA"/>
</dbReference>
<evidence type="ECO:0000256" key="2">
    <source>
        <dbReference type="SAM" id="SignalP"/>
    </source>
</evidence>
<organism evidence="3 4">
    <name type="scientific">Bacteroides fragilis</name>
    <dbReference type="NCBI Taxonomy" id="817"/>
    <lineage>
        <taxon>Bacteria</taxon>
        <taxon>Pseudomonadati</taxon>
        <taxon>Bacteroidota</taxon>
        <taxon>Bacteroidia</taxon>
        <taxon>Bacteroidales</taxon>
        <taxon>Bacteroidaceae</taxon>
        <taxon>Bacteroides</taxon>
    </lineage>
</organism>
<evidence type="ECO:0008006" key="5">
    <source>
        <dbReference type="Google" id="ProtNLM"/>
    </source>
</evidence>
<gene>
    <name evidence="3" type="ORF">DWW08_04650</name>
</gene>
<feature type="region of interest" description="Disordered" evidence="1">
    <location>
        <begin position="301"/>
        <end position="332"/>
    </location>
</feature>
<feature type="compositionally biased region" description="Polar residues" evidence="1">
    <location>
        <begin position="317"/>
        <end position="332"/>
    </location>
</feature>
<feature type="chain" id="PRO_5019442991" description="Fimbrillin family protein" evidence="2">
    <location>
        <begin position="19"/>
        <end position="332"/>
    </location>
</feature>
<sequence length="332" mass="36577">MRILFSILSVLLCLYSCSGGNSIIEEPTIEKPTNPKEYIVNLGFSGEITNIEESPLSRAVTNDLYGIQVYSKPSSGGEYKPYAYGLFDDKANINIKLLEGYNYKFECTMIVDGKNKIHNYNGGYSMPFSLSMGEVTVIQRAFIYSSSSYMNNIAYGASVEIGNSGVLYHSKTDRYYGQISDYNPVENGNVSINMKRVSFGLKVITEGLTEGRIKITLKDASDLYITYPNIEVQDIFAFQGTYGPDADWISDTYSETIPLSMSWEKSDGAVVPLVTKDITFKRNKLTTITVKVKDNSINNGVDVSQENTPMGDGGNITIDTSNGTDTGVTPNP</sequence>
<evidence type="ECO:0000313" key="3">
    <source>
        <dbReference type="EMBL" id="RGV57674.1"/>
    </source>
</evidence>
<name>A0A412YJV3_BACFG</name>
<proteinExistence type="predicted"/>
<evidence type="ECO:0000256" key="1">
    <source>
        <dbReference type="SAM" id="MobiDB-lite"/>
    </source>
</evidence>
<reference evidence="3 4" key="1">
    <citation type="submission" date="2018-08" db="EMBL/GenBank/DDBJ databases">
        <title>A genome reference for cultivated species of the human gut microbiota.</title>
        <authorList>
            <person name="Zou Y."/>
            <person name="Xue W."/>
            <person name="Luo G."/>
        </authorList>
    </citation>
    <scope>NUCLEOTIDE SEQUENCE [LARGE SCALE GENOMIC DNA]</scope>
    <source>
        <strain evidence="3 4">AF14-26</strain>
    </source>
</reference>
<evidence type="ECO:0000313" key="4">
    <source>
        <dbReference type="Proteomes" id="UP000286270"/>
    </source>
</evidence>
<protein>
    <recommendedName>
        <fullName evidence="5">Fimbrillin family protein</fullName>
    </recommendedName>
</protein>
<feature type="signal peptide" evidence="2">
    <location>
        <begin position="1"/>
        <end position="18"/>
    </location>
</feature>
<dbReference type="AlphaFoldDB" id="A0A412YJV3"/>
<dbReference type="Proteomes" id="UP000286270">
    <property type="component" value="Unassembled WGS sequence"/>
</dbReference>